<dbReference type="GO" id="GO:0044820">
    <property type="term" value="P:mitotic telomere tethering at nuclear periphery"/>
    <property type="evidence" value="ECO:0007669"/>
    <property type="project" value="TreeGrafter"/>
</dbReference>
<dbReference type="PROSITE" id="PS51299">
    <property type="entry name" value="HTH_APSES"/>
    <property type="match status" value="1"/>
</dbReference>
<evidence type="ECO:0000313" key="3">
    <source>
        <dbReference type="EMBL" id="KAK8869776.1"/>
    </source>
</evidence>
<dbReference type="InterPro" id="IPR036887">
    <property type="entry name" value="HTH_APSES_sf"/>
</dbReference>
<keyword evidence="4" id="KW-1185">Reference proteome</keyword>
<organism evidence="3 4">
    <name type="scientific">Kwoniella newhampshirensis</name>
    <dbReference type="NCBI Taxonomy" id="1651941"/>
    <lineage>
        <taxon>Eukaryota</taxon>
        <taxon>Fungi</taxon>
        <taxon>Dikarya</taxon>
        <taxon>Basidiomycota</taxon>
        <taxon>Agaricomycotina</taxon>
        <taxon>Tremellomycetes</taxon>
        <taxon>Tremellales</taxon>
        <taxon>Cryptococcaceae</taxon>
        <taxon>Kwoniella</taxon>
    </lineage>
</organism>
<evidence type="ECO:0000259" key="2">
    <source>
        <dbReference type="PROSITE" id="PS51299"/>
    </source>
</evidence>
<dbReference type="InterPro" id="IPR037548">
    <property type="entry name" value="Bqt4"/>
</dbReference>
<dbReference type="GO" id="GO:1990862">
    <property type="term" value="C:nuclear membrane complex Bqt3-Bqt4"/>
    <property type="evidence" value="ECO:0007669"/>
    <property type="project" value="InterPro"/>
</dbReference>
<dbReference type="GO" id="GO:0003677">
    <property type="term" value="F:DNA binding"/>
    <property type="evidence" value="ECO:0007669"/>
    <property type="project" value="InterPro"/>
</dbReference>
<feature type="compositionally biased region" description="Low complexity" evidence="1">
    <location>
        <begin position="228"/>
        <end position="245"/>
    </location>
</feature>
<protein>
    <recommendedName>
        <fullName evidence="2">HTH APSES-type domain-containing protein</fullName>
    </recommendedName>
</protein>
<dbReference type="PANTHER" id="PTHR38044:SF1">
    <property type="entry name" value="BOUQUET FORMATION PROTEIN 4"/>
    <property type="match status" value="1"/>
</dbReference>
<feature type="domain" description="HTH APSES-type" evidence="2">
    <location>
        <begin position="71"/>
        <end position="182"/>
    </location>
</feature>
<dbReference type="InterPro" id="IPR003163">
    <property type="entry name" value="Tscrpt_reg_HTH_APSES-type"/>
</dbReference>
<dbReference type="Proteomes" id="UP001388673">
    <property type="component" value="Unassembled WGS sequence"/>
</dbReference>
<dbReference type="EMBL" id="JBCAWK010000001">
    <property type="protein sequence ID" value="KAK8869776.1"/>
    <property type="molecule type" value="Genomic_DNA"/>
</dbReference>
<accession>A0AAW0Z6U8</accession>
<evidence type="ECO:0000313" key="4">
    <source>
        <dbReference type="Proteomes" id="UP001388673"/>
    </source>
</evidence>
<feature type="region of interest" description="Disordered" evidence="1">
    <location>
        <begin position="181"/>
        <end position="250"/>
    </location>
</feature>
<dbReference type="GO" id="GO:0070197">
    <property type="term" value="P:meiotic attachment of telomere to nuclear envelope"/>
    <property type="evidence" value="ECO:0007669"/>
    <property type="project" value="InterPro"/>
</dbReference>
<gene>
    <name evidence="3" type="ORF">IAR55_000344</name>
</gene>
<dbReference type="KEGG" id="kne:92177604"/>
<sequence>MPQTSAIDVDIVAYSNSVPPPPYPGDQHQYDLTPTPHASNRPRLPEDMRNALLRNLPDDVNIVKFQTIVREGKEIVVGRIKVPTPGSSPHAFILRRYDTNAISLTTMYKCAFPGASEDDERREMDWVKSSFDTSNTNGGRGSDVVRLAGQWHLAIHLAPAYGLANLIAHLARAHPDPNVAYRKSQRSQLASDEIARTKNGDVPSARPVVPSMTAAETASPAPKRQRRAASPAANASSDNNAQAAEDAPRHLTLEATTTVTAPTGAPVDMEAEIQSAKQLVMDLKRELRLRAAAGEELEDQGVDVGEETRGTKRTKGGDDAVLISGGASKDRIVRKNKRIVQSPVGEAAKKVAWGALIFGLGIGAATYLPQLASSFL</sequence>
<dbReference type="PANTHER" id="PTHR38044">
    <property type="entry name" value="BOUQUET FORMATION PROTEIN 4"/>
    <property type="match status" value="1"/>
</dbReference>
<name>A0AAW0Z6U8_9TREE</name>
<dbReference type="RefSeq" id="XP_066806022.1">
    <property type="nucleotide sequence ID" value="XM_066943480.1"/>
</dbReference>
<proteinExistence type="predicted"/>
<reference evidence="3 4" key="1">
    <citation type="journal article" date="2024" name="bioRxiv">
        <title>Comparative genomics of Cryptococcus and Kwoniella reveals pathogenesis evolution and contrasting karyotype dynamics via intercentromeric recombination or chromosome fusion.</title>
        <authorList>
            <person name="Coelho M.A."/>
            <person name="David-Palma M."/>
            <person name="Shea T."/>
            <person name="Bowers K."/>
            <person name="McGinley-Smith S."/>
            <person name="Mohammad A.W."/>
            <person name="Gnirke A."/>
            <person name="Yurkov A.M."/>
            <person name="Nowrousian M."/>
            <person name="Sun S."/>
            <person name="Cuomo C.A."/>
            <person name="Heitman J."/>
        </authorList>
    </citation>
    <scope>NUCLEOTIDE SEQUENCE [LARGE SCALE GENOMIC DNA]</scope>
    <source>
        <strain evidence="3 4">CBS 13917</strain>
    </source>
</reference>
<evidence type="ECO:0000256" key="1">
    <source>
        <dbReference type="SAM" id="MobiDB-lite"/>
    </source>
</evidence>
<comment type="caution">
    <text evidence="3">The sequence shown here is derived from an EMBL/GenBank/DDBJ whole genome shotgun (WGS) entry which is preliminary data.</text>
</comment>
<dbReference type="GeneID" id="92177604"/>
<dbReference type="AlphaFoldDB" id="A0AAW0Z6U8"/>
<dbReference type="SUPFAM" id="SSF54616">
    <property type="entry name" value="DNA-binding domain of Mlu1-box binding protein MBP1"/>
    <property type="match status" value="1"/>
</dbReference>